<evidence type="ECO:0000313" key="4">
    <source>
        <dbReference type="Proteomes" id="UP000001405"/>
    </source>
</evidence>
<dbReference type="PANTHER" id="PTHR13847:SF289">
    <property type="entry name" value="GLYCINE OXIDASE"/>
    <property type="match status" value="1"/>
</dbReference>
<dbReference type="Gene3D" id="3.30.9.10">
    <property type="entry name" value="D-Amino Acid Oxidase, subunit A, domain 2"/>
    <property type="match status" value="1"/>
</dbReference>
<evidence type="ECO:0000259" key="2">
    <source>
        <dbReference type="Pfam" id="PF01266"/>
    </source>
</evidence>
<proteinExistence type="predicted"/>
<dbReference type="PANTHER" id="PTHR13847">
    <property type="entry name" value="SARCOSINE DEHYDROGENASE-RELATED"/>
    <property type="match status" value="1"/>
</dbReference>
<dbReference type="GO" id="GO:0005737">
    <property type="term" value="C:cytoplasm"/>
    <property type="evidence" value="ECO:0007669"/>
    <property type="project" value="TreeGrafter"/>
</dbReference>
<protein>
    <submittedName>
        <fullName evidence="3">Glycine/D-amino acid oxidases (Deaminating)</fullName>
    </submittedName>
</protein>
<dbReference type="GO" id="GO:0016491">
    <property type="term" value="F:oxidoreductase activity"/>
    <property type="evidence" value="ECO:0007669"/>
    <property type="project" value="UniProtKB-KW"/>
</dbReference>
<dbReference type="InterPro" id="IPR036188">
    <property type="entry name" value="FAD/NAD-bd_sf"/>
</dbReference>
<dbReference type="EMBL" id="CP001842">
    <property type="protein sequence ID" value="ADB95817.1"/>
    <property type="molecule type" value="Genomic_DNA"/>
</dbReference>
<keyword evidence="1" id="KW-0560">Oxidoreductase</keyword>
<organism evidence="4">
    <name type="scientific">Atelocyanobacterium thalassa (isolate ALOHA)</name>
    <dbReference type="NCBI Taxonomy" id="1453429"/>
    <lineage>
        <taxon>Bacteria</taxon>
        <taxon>Bacillati</taxon>
        <taxon>Cyanobacteriota</taxon>
        <taxon>Cyanophyceae</taxon>
        <taxon>Oscillatoriophycideae</taxon>
        <taxon>Chroococcales</taxon>
        <taxon>Aphanothecaceae</taxon>
        <taxon>Candidatus Atelocyanobacterium</taxon>
        <taxon>Candidatus Atelocyanobacterium thalassae</taxon>
    </lineage>
</organism>
<dbReference type="SUPFAM" id="SSF51905">
    <property type="entry name" value="FAD/NAD(P)-binding domain"/>
    <property type="match status" value="1"/>
</dbReference>
<name>D3EQR7_ATETH</name>
<accession>D3EQR7</accession>
<dbReference type="SUPFAM" id="SSF54373">
    <property type="entry name" value="FAD-linked reductases, C-terminal domain"/>
    <property type="match status" value="1"/>
</dbReference>
<gene>
    <name evidence="3" type="ordered locus">UCYN_11480</name>
</gene>
<dbReference type="Proteomes" id="UP000001405">
    <property type="component" value="Chromosome"/>
</dbReference>
<dbReference type="HOGENOM" id="CLU_007884_4_5_3"/>
<dbReference type="InterPro" id="IPR006076">
    <property type="entry name" value="FAD-dep_OxRdtase"/>
</dbReference>
<dbReference type="AlphaFoldDB" id="D3EQR7"/>
<dbReference type="Pfam" id="PF01266">
    <property type="entry name" value="DAO"/>
    <property type="match status" value="1"/>
</dbReference>
<dbReference type="Gene3D" id="3.50.50.60">
    <property type="entry name" value="FAD/NAD(P)-binding domain"/>
    <property type="match status" value="1"/>
</dbReference>
<evidence type="ECO:0000256" key="1">
    <source>
        <dbReference type="ARBA" id="ARBA00023002"/>
    </source>
</evidence>
<dbReference type="RefSeq" id="WP_012954504.1">
    <property type="nucleotide sequence ID" value="NC_013771.1"/>
</dbReference>
<dbReference type="KEGG" id="cyu:UCYN_11480"/>
<evidence type="ECO:0000313" key="3">
    <source>
        <dbReference type="EMBL" id="ADB95817.1"/>
    </source>
</evidence>
<reference evidence="3 4" key="1">
    <citation type="journal article" date="2010" name="Nature">
        <title>Metabolic streamlining in an open-ocean nitrogen-fixing cyanobacterium.</title>
        <authorList>
            <person name="Tripp H.J."/>
            <person name="Bench S.R."/>
            <person name="Turk K.A."/>
            <person name="Foster R.A."/>
            <person name="Desany B.A."/>
            <person name="Niazi F."/>
            <person name="Affourtit J.P."/>
            <person name="Zehr J.P."/>
        </authorList>
    </citation>
    <scope>NUCLEOTIDE SEQUENCE [LARGE SCALE GENOMIC DNA]</scope>
    <source>
        <strain evidence="4">ALOHA</strain>
    </source>
</reference>
<dbReference type="PATRIC" id="fig|713887.8.peg.1075"/>
<sequence>MPRIVIIGAGIIGATIAYELSLLNGIEIILVDEKFPASSSTKGALGVLRGVANYKTRGKGWDLCKTSLKRYKTLIPELEKLTQIPIQVNSNGILLLHYVDNYLEKWGDLIEIRNSSSYFLEVWEKSTLFQKCPQIKDERITGAIYSPQDFQVNPIQMTRALVLGASLNGVHCLFNTKIQKISPSFDQKFSHDLTCYTKTSKRILKADYIVISAGLGSNELVNKLQTIVKIKPVIGQGMQIDLNAPLENTNFIPVIAGKGINIIPVNPQRYWVGSTIEFPRSNGEMLAQSKFLEQIKRELFSICPGFKNGNITKIWTGKRPRPDGGIAPIIEKIPHHSNILLATGHYRNGILLAPATALNIKNKILEDLSIKYNH</sequence>
<keyword evidence="4" id="KW-1185">Reference proteome</keyword>
<dbReference type="OrthoDB" id="9794226at2"/>
<feature type="domain" description="FAD dependent oxidoreductase" evidence="2">
    <location>
        <begin position="3"/>
        <end position="357"/>
    </location>
</feature>
<dbReference type="STRING" id="1453429.UCYN_11480"/>